<evidence type="ECO:0000313" key="2">
    <source>
        <dbReference type="EMBL" id="MED6179620.1"/>
    </source>
</evidence>
<sequence>MQGLRLPLGAFEGWERGVTTHLHNRVKVQGGLSTSHAHEMGTSMHAEVPAIPQTQQTVATPTIASSSQAFLDGLSSPRFQHVHSDLKEPVSTPSHSFMAALALVALLSAHMSGRAWEMPFMEPTAIPTPPASPASTEHRDELPARGRGHRIPRHRGCSIGGHI</sequence>
<feature type="compositionally biased region" description="Basic residues" evidence="1">
    <location>
        <begin position="146"/>
        <end position="156"/>
    </location>
</feature>
<gene>
    <name evidence="2" type="ORF">PIB30_002445</name>
</gene>
<feature type="region of interest" description="Disordered" evidence="1">
    <location>
        <begin position="125"/>
        <end position="163"/>
    </location>
</feature>
<proteinExistence type="predicted"/>
<keyword evidence="3" id="KW-1185">Reference proteome</keyword>
<evidence type="ECO:0000256" key="1">
    <source>
        <dbReference type="SAM" id="MobiDB-lite"/>
    </source>
</evidence>
<dbReference type="Proteomes" id="UP001341840">
    <property type="component" value="Unassembled WGS sequence"/>
</dbReference>
<organism evidence="2 3">
    <name type="scientific">Stylosanthes scabra</name>
    <dbReference type="NCBI Taxonomy" id="79078"/>
    <lineage>
        <taxon>Eukaryota</taxon>
        <taxon>Viridiplantae</taxon>
        <taxon>Streptophyta</taxon>
        <taxon>Embryophyta</taxon>
        <taxon>Tracheophyta</taxon>
        <taxon>Spermatophyta</taxon>
        <taxon>Magnoliopsida</taxon>
        <taxon>eudicotyledons</taxon>
        <taxon>Gunneridae</taxon>
        <taxon>Pentapetalae</taxon>
        <taxon>rosids</taxon>
        <taxon>fabids</taxon>
        <taxon>Fabales</taxon>
        <taxon>Fabaceae</taxon>
        <taxon>Papilionoideae</taxon>
        <taxon>50 kb inversion clade</taxon>
        <taxon>dalbergioids sensu lato</taxon>
        <taxon>Dalbergieae</taxon>
        <taxon>Pterocarpus clade</taxon>
        <taxon>Stylosanthes</taxon>
    </lineage>
</organism>
<reference evidence="2 3" key="1">
    <citation type="journal article" date="2023" name="Plants (Basel)">
        <title>Bridging the Gap: Combining Genomics and Transcriptomics Approaches to Understand Stylosanthes scabra, an Orphan Legume from the Brazilian Caatinga.</title>
        <authorList>
            <person name="Ferreira-Neto J.R.C."/>
            <person name="da Silva M.D."/>
            <person name="Binneck E."/>
            <person name="de Melo N.F."/>
            <person name="da Silva R.H."/>
            <person name="de Melo A.L.T.M."/>
            <person name="Pandolfi V."/>
            <person name="Bustamante F.O."/>
            <person name="Brasileiro-Vidal A.C."/>
            <person name="Benko-Iseppon A.M."/>
        </authorList>
    </citation>
    <scope>NUCLEOTIDE SEQUENCE [LARGE SCALE GENOMIC DNA]</scope>
    <source>
        <tissue evidence="2">Leaves</tissue>
    </source>
</reference>
<dbReference type="EMBL" id="JASCZI010181247">
    <property type="protein sequence ID" value="MED6179620.1"/>
    <property type="molecule type" value="Genomic_DNA"/>
</dbReference>
<accession>A0ABU6W3B4</accession>
<protein>
    <submittedName>
        <fullName evidence="2">Uncharacterized protein</fullName>
    </submittedName>
</protein>
<name>A0ABU6W3B4_9FABA</name>
<comment type="caution">
    <text evidence="2">The sequence shown here is derived from an EMBL/GenBank/DDBJ whole genome shotgun (WGS) entry which is preliminary data.</text>
</comment>
<evidence type="ECO:0000313" key="3">
    <source>
        <dbReference type="Proteomes" id="UP001341840"/>
    </source>
</evidence>